<keyword evidence="1" id="KW-0732">Signal</keyword>
<dbReference type="InterPro" id="IPR037401">
    <property type="entry name" value="SnoaL-like"/>
</dbReference>
<feature type="chain" id="PRO_5026867357" description="SnoaL-like domain-containing protein" evidence="1">
    <location>
        <begin position="32"/>
        <end position="219"/>
    </location>
</feature>
<feature type="signal peptide" evidence="1">
    <location>
        <begin position="1"/>
        <end position="31"/>
    </location>
</feature>
<dbReference type="InterPro" id="IPR032710">
    <property type="entry name" value="NTF2-like_dom_sf"/>
</dbReference>
<reference evidence="3" key="1">
    <citation type="submission" date="2020-02" db="EMBL/GenBank/DDBJ databases">
        <authorList>
            <person name="Meier V. D."/>
        </authorList>
    </citation>
    <scope>NUCLEOTIDE SEQUENCE</scope>
    <source>
        <strain evidence="3">AVDCRST_MAG77</strain>
    </source>
</reference>
<gene>
    <name evidence="3" type="ORF">AVDCRST_MAG77-3375</name>
</gene>
<dbReference type="Pfam" id="PF12680">
    <property type="entry name" value="SnoaL_2"/>
    <property type="match status" value="1"/>
</dbReference>
<dbReference type="SUPFAM" id="SSF54427">
    <property type="entry name" value="NTF2-like"/>
    <property type="match status" value="1"/>
</dbReference>
<dbReference type="Gene3D" id="3.10.450.50">
    <property type="match status" value="1"/>
</dbReference>
<dbReference type="EMBL" id="CADCTC010000188">
    <property type="protein sequence ID" value="CAA9274996.1"/>
    <property type="molecule type" value="Genomic_DNA"/>
</dbReference>
<protein>
    <recommendedName>
        <fullName evidence="2">SnoaL-like domain-containing protein</fullName>
    </recommendedName>
</protein>
<evidence type="ECO:0000256" key="1">
    <source>
        <dbReference type="SAM" id="SignalP"/>
    </source>
</evidence>
<sequence length="219" mass="22571">MSGGLVMQRRGRSRRLAAALVSSLLWPSVFAPAGGAAVAHAHPVVQPGQPAPAAPGTPVAAGTSDDAATAAVVRRFLDALGSGDVAGALGLLAADISYVDARPSICTAMAPCTGPASIRHDLALHHADQAAPTVVGDVWVSGATVHARLEERSWYREAVGPHWTITVVTAEVHDGKITRYVGTADLNDEQTRNFEAFHTGWTPELLALAALGRAGGGRP</sequence>
<evidence type="ECO:0000313" key="3">
    <source>
        <dbReference type="EMBL" id="CAA9274996.1"/>
    </source>
</evidence>
<accession>A0A6J4JFP8</accession>
<feature type="domain" description="SnoaL-like" evidence="2">
    <location>
        <begin position="73"/>
        <end position="180"/>
    </location>
</feature>
<evidence type="ECO:0000259" key="2">
    <source>
        <dbReference type="Pfam" id="PF12680"/>
    </source>
</evidence>
<dbReference type="AlphaFoldDB" id="A0A6J4JFP8"/>
<organism evidence="3">
    <name type="scientific">uncultured Chloroflexota bacterium</name>
    <dbReference type="NCBI Taxonomy" id="166587"/>
    <lineage>
        <taxon>Bacteria</taxon>
        <taxon>Bacillati</taxon>
        <taxon>Chloroflexota</taxon>
        <taxon>environmental samples</taxon>
    </lineage>
</organism>
<name>A0A6J4JFP8_9CHLR</name>
<proteinExistence type="predicted"/>